<protein>
    <submittedName>
        <fullName evidence="2">Uncharacterized protein</fullName>
    </submittedName>
</protein>
<evidence type="ECO:0000256" key="1">
    <source>
        <dbReference type="SAM" id="MobiDB-lite"/>
    </source>
</evidence>
<gene>
    <name evidence="2" type="ORF">BWY73_01434</name>
</gene>
<dbReference type="AlphaFoldDB" id="A0A1V5M9E4"/>
<comment type="caution">
    <text evidence="2">The sequence shown here is derived from an EMBL/GenBank/DDBJ whole genome shotgun (WGS) entry which is preliminary data.</text>
</comment>
<reference evidence="2" key="1">
    <citation type="submission" date="2017-02" db="EMBL/GenBank/DDBJ databases">
        <title>Delving into the versatile metabolic prowess of the omnipresent phylum Bacteroidetes.</title>
        <authorList>
            <person name="Nobu M.K."/>
            <person name="Mei R."/>
            <person name="Narihiro T."/>
            <person name="Kuroda K."/>
            <person name="Liu W.-T."/>
        </authorList>
    </citation>
    <scope>NUCLEOTIDE SEQUENCE</scope>
    <source>
        <strain evidence="2">ADurb.Bin417</strain>
    </source>
</reference>
<accession>A0A1V5M9E4</accession>
<name>A0A1V5M9E4_UNCT6</name>
<dbReference type="Proteomes" id="UP000485484">
    <property type="component" value="Unassembled WGS sequence"/>
</dbReference>
<sequence>MALLVGTEGGRGDEAAAVAARVAAESPARGKGHRPGGIHRHLVLDPVGVAVVAVLDPDGHLVGGRPEVPVGLVIGRPAGGRLVVLVPEHVGRQRLREGEGKRHLGPGGDVLHPGGEDPVGGRGRGGRSAQVVLAQVDQLAGVGLHQYRDRIAGGRLGGQHHLGIRFIVVVAGQVGILLEIDRVQVDELVGRHALALVIQGLPGRNGLEENPIGPFRPGAVIVLVADPQAVGLLRLQDVPAEGGPLAGALDTLSEDLLV</sequence>
<dbReference type="EMBL" id="MWAK01000322">
    <property type="protein sequence ID" value="OPZ89837.1"/>
    <property type="molecule type" value="Genomic_DNA"/>
</dbReference>
<proteinExistence type="predicted"/>
<feature type="region of interest" description="Disordered" evidence="1">
    <location>
        <begin position="95"/>
        <end position="124"/>
    </location>
</feature>
<evidence type="ECO:0000313" key="2">
    <source>
        <dbReference type="EMBL" id="OPZ89837.1"/>
    </source>
</evidence>
<organism evidence="2">
    <name type="scientific">candidate division TA06 bacterium ADurb.Bin417</name>
    <dbReference type="NCBI Taxonomy" id="1852828"/>
    <lineage>
        <taxon>Bacteria</taxon>
        <taxon>Bacteria division TA06</taxon>
    </lineage>
</organism>